<dbReference type="EMBL" id="JADINF010000065">
    <property type="protein sequence ID" value="MBO8423921.1"/>
    <property type="molecule type" value="Genomic_DNA"/>
</dbReference>
<dbReference type="Proteomes" id="UP000727857">
    <property type="component" value="Unassembled WGS sequence"/>
</dbReference>
<organism evidence="1 2">
    <name type="scientific">Candidatus Stercoripulliclostridium pullicola</name>
    <dbReference type="NCBI Taxonomy" id="2840953"/>
    <lineage>
        <taxon>Bacteria</taxon>
        <taxon>Bacillati</taxon>
        <taxon>Bacillota</taxon>
        <taxon>Clostridia</taxon>
        <taxon>Eubacteriales</taxon>
        <taxon>Candidatus Stercoripulliclostridium</taxon>
    </lineage>
</organism>
<dbReference type="PROSITE" id="PS51257">
    <property type="entry name" value="PROKAR_LIPOPROTEIN"/>
    <property type="match status" value="1"/>
</dbReference>
<gene>
    <name evidence="1" type="ORF">IAB16_02725</name>
</gene>
<dbReference type="AlphaFoldDB" id="A0A940DGE1"/>
<proteinExistence type="predicted"/>
<sequence>MKKTYYRKTAILLVATVIVSACLLIFTACDGSKVTNRDDFVVVLTFRKGFFYLHIDSGYPKKGGPLGDTKHAAYFKTDKATADSVKAMLDEVADDGVEYVVHGENIWGKVLSDRYGRSVAIRYGGKNDDGTSLYTVYSCAVWLGESNAYIMVPWHLTDPNAECVTINSDASCTIENNADLRFTDNPVDELVEFYEFNGYSVSVNGNTLEVKDNYPDAIRENDFLNRELDVPEAISFTVTVGEGTIRFSSAVND</sequence>
<protein>
    <submittedName>
        <fullName evidence="1">Uncharacterized protein</fullName>
    </submittedName>
</protein>
<reference evidence="1" key="1">
    <citation type="submission" date="2020-10" db="EMBL/GenBank/DDBJ databases">
        <authorList>
            <person name="Gilroy R."/>
        </authorList>
    </citation>
    <scope>NUCLEOTIDE SEQUENCE</scope>
    <source>
        <strain evidence="1">517</strain>
    </source>
</reference>
<evidence type="ECO:0000313" key="2">
    <source>
        <dbReference type="Proteomes" id="UP000727857"/>
    </source>
</evidence>
<reference evidence="1" key="2">
    <citation type="journal article" date="2021" name="PeerJ">
        <title>Extensive microbial diversity within the chicken gut microbiome revealed by metagenomics and culture.</title>
        <authorList>
            <person name="Gilroy R."/>
            <person name="Ravi A."/>
            <person name="Getino M."/>
            <person name="Pursley I."/>
            <person name="Horton D.L."/>
            <person name="Alikhan N.F."/>
            <person name="Baker D."/>
            <person name="Gharbi K."/>
            <person name="Hall N."/>
            <person name="Watson M."/>
            <person name="Adriaenssens E.M."/>
            <person name="Foster-Nyarko E."/>
            <person name="Jarju S."/>
            <person name="Secka A."/>
            <person name="Antonio M."/>
            <person name="Oren A."/>
            <person name="Chaudhuri R.R."/>
            <person name="La Ragione R."/>
            <person name="Hildebrand F."/>
            <person name="Pallen M.J."/>
        </authorList>
    </citation>
    <scope>NUCLEOTIDE SEQUENCE</scope>
    <source>
        <strain evidence="1">517</strain>
    </source>
</reference>
<accession>A0A940DGE1</accession>
<comment type="caution">
    <text evidence="1">The sequence shown here is derived from an EMBL/GenBank/DDBJ whole genome shotgun (WGS) entry which is preliminary data.</text>
</comment>
<name>A0A940DGE1_9FIRM</name>
<evidence type="ECO:0000313" key="1">
    <source>
        <dbReference type="EMBL" id="MBO8423921.1"/>
    </source>
</evidence>